<proteinExistence type="predicted"/>
<dbReference type="SUPFAM" id="SSF53146">
    <property type="entry name" value="Nitrogenase accessory factor-like"/>
    <property type="match status" value="1"/>
</dbReference>
<dbReference type="OrthoDB" id="280278at2"/>
<dbReference type="Pfam" id="PF02579">
    <property type="entry name" value="Nitro_FeMo-Co"/>
    <property type="match status" value="1"/>
</dbReference>
<dbReference type="Gene3D" id="3.30.420.130">
    <property type="entry name" value="Dinitrogenase iron-molybdenum cofactor biosynthesis domain"/>
    <property type="match status" value="1"/>
</dbReference>
<dbReference type="InterPro" id="IPR036105">
    <property type="entry name" value="DiNase_FeMo-co_biosyn_sf"/>
</dbReference>
<keyword evidence="1" id="KW-0535">Nitrogen fixation</keyword>
<dbReference type="InterPro" id="IPR033913">
    <property type="entry name" value="MTH1175_dom"/>
</dbReference>
<name>A0A2N3PYB3_9PROT</name>
<reference evidence="4" key="1">
    <citation type="submission" date="2017-12" db="EMBL/GenBank/DDBJ databases">
        <title>Draft genome sequence of Telmatospirillum siberiense 26-4b1T, an acidotolerant peatland alphaproteobacterium potentially involved in sulfur cycling.</title>
        <authorList>
            <person name="Hausmann B."/>
            <person name="Pjevac P."/>
            <person name="Schreck K."/>
            <person name="Herbold C.W."/>
            <person name="Daims H."/>
            <person name="Wagner M."/>
            <person name="Pester M."/>
            <person name="Loy A."/>
        </authorList>
    </citation>
    <scope>NUCLEOTIDE SEQUENCE [LARGE SCALE GENOMIC DNA]</scope>
    <source>
        <strain evidence="4">26-4b1</strain>
    </source>
</reference>
<gene>
    <name evidence="3" type="ORF">CWS72_07155</name>
</gene>
<dbReference type="Proteomes" id="UP000233293">
    <property type="component" value="Unassembled WGS sequence"/>
</dbReference>
<dbReference type="InterPro" id="IPR003731">
    <property type="entry name" value="Di-Nase_FeMo-co_biosynth"/>
</dbReference>
<accession>A0A2N3PYB3</accession>
<evidence type="ECO:0000259" key="2">
    <source>
        <dbReference type="Pfam" id="PF02579"/>
    </source>
</evidence>
<sequence>MLKVAVPSRGHLVDEHFGHCEAFTIFSVGEDKEIVEETRLTPPPACGCKSNLISTLVEMGISVLVAGGMGQGAVSYLNQNGIKVVRGAAGPVRGAVRAWLDGSLEDSAEVCQAHGSEGCSSH</sequence>
<feature type="domain" description="Dinitrogenase iron-molybdenum cofactor biosynthesis" evidence="2">
    <location>
        <begin position="10"/>
        <end position="100"/>
    </location>
</feature>
<dbReference type="PANTHER" id="PTHR42983:SF1">
    <property type="entry name" value="IRON-MOLYBDENUM PROTEIN"/>
    <property type="match status" value="1"/>
</dbReference>
<dbReference type="PANTHER" id="PTHR42983">
    <property type="entry name" value="DINITROGENASE IRON-MOLYBDENUM COFACTOR PROTEIN-RELATED"/>
    <property type="match status" value="1"/>
</dbReference>
<comment type="caution">
    <text evidence="3">The sequence shown here is derived from an EMBL/GenBank/DDBJ whole genome shotgun (WGS) entry which is preliminary data.</text>
</comment>
<dbReference type="RefSeq" id="WP_101249889.1">
    <property type="nucleotide sequence ID" value="NZ_PIUM01000005.1"/>
</dbReference>
<protein>
    <submittedName>
        <fullName evidence="3">Dinitrogenase iron-molybdenum cofactor biosynthesis protein</fullName>
    </submittedName>
</protein>
<evidence type="ECO:0000313" key="4">
    <source>
        <dbReference type="Proteomes" id="UP000233293"/>
    </source>
</evidence>
<organism evidence="3 4">
    <name type="scientific">Telmatospirillum siberiense</name>
    <dbReference type="NCBI Taxonomy" id="382514"/>
    <lineage>
        <taxon>Bacteria</taxon>
        <taxon>Pseudomonadati</taxon>
        <taxon>Pseudomonadota</taxon>
        <taxon>Alphaproteobacteria</taxon>
        <taxon>Rhodospirillales</taxon>
        <taxon>Rhodospirillaceae</taxon>
        <taxon>Telmatospirillum</taxon>
    </lineage>
</organism>
<dbReference type="EMBL" id="PIUM01000005">
    <property type="protein sequence ID" value="PKU25365.1"/>
    <property type="molecule type" value="Genomic_DNA"/>
</dbReference>
<evidence type="ECO:0000313" key="3">
    <source>
        <dbReference type="EMBL" id="PKU25365.1"/>
    </source>
</evidence>
<dbReference type="AlphaFoldDB" id="A0A2N3PYB3"/>
<evidence type="ECO:0000256" key="1">
    <source>
        <dbReference type="ARBA" id="ARBA00023231"/>
    </source>
</evidence>
<keyword evidence="4" id="KW-1185">Reference proteome</keyword>
<dbReference type="CDD" id="cd00851">
    <property type="entry name" value="MTH1175"/>
    <property type="match status" value="1"/>
</dbReference>